<dbReference type="RefSeq" id="WP_226586456.1">
    <property type="nucleotide sequence ID" value="NZ_BLAY01000093.1"/>
</dbReference>
<reference evidence="3" key="1">
    <citation type="submission" date="2019-10" db="EMBL/GenBank/DDBJ databases">
        <title>Draft genome sequece of Microseira wollei NIES-4236.</title>
        <authorList>
            <person name="Yamaguchi H."/>
            <person name="Suzuki S."/>
            <person name="Kawachi M."/>
        </authorList>
    </citation>
    <scope>NUCLEOTIDE SEQUENCE</scope>
    <source>
        <strain evidence="3">NIES-4236</strain>
    </source>
</reference>
<keyword evidence="4" id="KW-1185">Reference proteome</keyword>
<feature type="domain" description="Globin" evidence="2">
    <location>
        <begin position="54"/>
        <end position="192"/>
    </location>
</feature>
<dbReference type="Pfam" id="PF00042">
    <property type="entry name" value="Globin"/>
    <property type="match status" value="1"/>
</dbReference>
<dbReference type="Proteomes" id="UP001050975">
    <property type="component" value="Unassembled WGS sequence"/>
</dbReference>
<dbReference type="CDD" id="cd12131">
    <property type="entry name" value="HGbI-like"/>
    <property type="match status" value="1"/>
</dbReference>
<dbReference type="GO" id="GO:0019825">
    <property type="term" value="F:oxygen binding"/>
    <property type="evidence" value="ECO:0007669"/>
    <property type="project" value="InterPro"/>
</dbReference>
<dbReference type="InterPro" id="IPR012292">
    <property type="entry name" value="Globin/Proto"/>
</dbReference>
<dbReference type="PROSITE" id="PS01033">
    <property type="entry name" value="GLOBIN"/>
    <property type="match status" value="1"/>
</dbReference>
<feature type="region of interest" description="Disordered" evidence="1">
    <location>
        <begin position="21"/>
        <end position="47"/>
    </location>
</feature>
<dbReference type="InterPro" id="IPR000971">
    <property type="entry name" value="Globin"/>
</dbReference>
<dbReference type="EMBL" id="BLAY01000093">
    <property type="protein sequence ID" value="GET40551.1"/>
    <property type="molecule type" value="Genomic_DNA"/>
</dbReference>
<name>A0AAV3XGB6_9CYAN</name>
<dbReference type="GO" id="GO:0020037">
    <property type="term" value="F:heme binding"/>
    <property type="evidence" value="ECO:0007669"/>
    <property type="project" value="InterPro"/>
</dbReference>
<evidence type="ECO:0000256" key="1">
    <source>
        <dbReference type="SAM" id="MobiDB-lite"/>
    </source>
</evidence>
<comment type="caution">
    <text evidence="3">The sequence shown here is derived from an EMBL/GenBank/DDBJ whole genome shotgun (WGS) entry which is preliminary data.</text>
</comment>
<dbReference type="PANTHER" id="PTHR14136">
    <property type="entry name" value="BTB_POZ DOMAIN-CONTAINING PROTEIN KCTD9"/>
    <property type="match status" value="1"/>
</dbReference>
<evidence type="ECO:0000313" key="4">
    <source>
        <dbReference type="Proteomes" id="UP001050975"/>
    </source>
</evidence>
<organism evidence="3 4">
    <name type="scientific">Microseira wollei NIES-4236</name>
    <dbReference type="NCBI Taxonomy" id="2530354"/>
    <lineage>
        <taxon>Bacteria</taxon>
        <taxon>Bacillati</taxon>
        <taxon>Cyanobacteriota</taxon>
        <taxon>Cyanophyceae</taxon>
        <taxon>Oscillatoriophycideae</taxon>
        <taxon>Aerosakkonematales</taxon>
        <taxon>Aerosakkonemataceae</taxon>
        <taxon>Microseira</taxon>
    </lineage>
</organism>
<dbReference type="SUPFAM" id="SSF141571">
    <property type="entry name" value="Pentapeptide repeat-like"/>
    <property type="match status" value="1"/>
</dbReference>
<sequence length="523" mass="56751">MEINPRSGKFSFNLLGKALPNQSPQVEFPNQEIPKEQAEATPATPDGNTLEEVALTEPEKLPVELIQSSFEKIKPRGDEFAASFYENLFTAHPEVKPLFASTDMEKQQKKLLNSLVLVVEGLRNPEALGEVLKALGARQVGYGVIPKSYGPVGAALLSTLEQYLEQDWTSEVKQAWVAAYRAITTEMLKGAGVDNQPKVVRNETAATIKQPSESKAELLNESQQLQPQVEQQKKPLVSQWDGEFLKAILGKISDSYRQLLPQLSIQKWLAILKEIPGKAIDAFWTQPSWLIAIVSAVIVTILFVIADDNSLLADALESADVVSLIIALVLFVKEAPDRKKQFHYQAWSVVDGSHGIRKSYARILALQDLNQDGVSLRELDAPGAELDDIYIPNANLSEANLSEADLSNGNLSHANLDNANLSKAKLIATNLEGANLSFARLNQANLSSANLSSANLICADFSNANLSGAKLKKANLSGANLKDAYLMGANLKGAKVSISDLRGAILDGAIMPDGSKYKPESGL</sequence>
<dbReference type="AlphaFoldDB" id="A0AAV3XGB6"/>
<dbReference type="SUPFAM" id="SSF46458">
    <property type="entry name" value="Globin-like"/>
    <property type="match status" value="1"/>
</dbReference>
<dbReference type="Gene3D" id="1.10.490.10">
    <property type="entry name" value="Globins"/>
    <property type="match status" value="1"/>
</dbReference>
<dbReference type="InterPro" id="IPR051082">
    <property type="entry name" value="Pentapeptide-BTB/POZ_domain"/>
</dbReference>
<evidence type="ECO:0000313" key="3">
    <source>
        <dbReference type="EMBL" id="GET40551.1"/>
    </source>
</evidence>
<dbReference type="Gene3D" id="2.160.20.80">
    <property type="entry name" value="E3 ubiquitin-protein ligase SopA"/>
    <property type="match status" value="1"/>
</dbReference>
<dbReference type="PANTHER" id="PTHR14136:SF17">
    <property type="entry name" value="BTB_POZ DOMAIN-CONTAINING PROTEIN KCTD9"/>
    <property type="match status" value="1"/>
</dbReference>
<dbReference type="InterPro" id="IPR009050">
    <property type="entry name" value="Globin-like_sf"/>
</dbReference>
<dbReference type="Pfam" id="PF00805">
    <property type="entry name" value="Pentapeptide"/>
    <property type="match status" value="2"/>
</dbReference>
<protein>
    <submittedName>
        <fullName evidence="3">Globin domain protein</fullName>
    </submittedName>
</protein>
<accession>A0AAV3XGB6</accession>
<evidence type="ECO:0000259" key="2">
    <source>
        <dbReference type="PROSITE" id="PS01033"/>
    </source>
</evidence>
<dbReference type="InterPro" id="IPR001646">
    <property type="entry name" value="5peptide_repeat"/>
</dbReference>
<proteinExistence type="predicted"/>
<gene>
    <name evidence="3" type="ORF">MiSe_53610</name>
</gene>